<dbReference type="STRING" id="651182.TOL2_C43330"/>
<protein>
    <submittedName>
        <fullName evidence="1">Uncharacterized protein</fullName>
    </submittedName>
</protein>
<evidence type="ECO:0000313" key="1">
    <source>
        <dbReference type="EMBL" id="CCK82489.1"/>
    </source>
</evidence>
<proteinExistence type="predicted"/>
<keyword evidence="2" id="KW-1185">Reference proteome</keyword>
<dbReference type="AlphaFoldDB" id="K0ND25"/>
<evidence type="ECO:0000313" key="2">
    <source>
        <dbReference type="Proteomes" id="UP000007347"/>
    </source>
</evidence>
<organism evidence="1 2">
    <name type="scientific">Desulfobacula toluolica (strain DSM 7467 / Tol2)</name>
    <dbReference type="NCBI Taxonomy" id="651182"/>
    <lineage>
        <taxon>Bacteria</taxon>
        <taxon>Pseudomonadati</taxon>
        <taxon>Thermodesulfobacteriota</taxon>
        <taxon>Desulfobacteria</taxon>
        <taxon>Desulfobacterales</taxon>
        <taxon>Desulfobacteraceae</taxon>
        <taxon>Desulfobacula</taxon>
    </lineage>
</organism>
<sequence length="37" mass="4266">MIRKSESLPENLWSCCLRGLGQIKKMRIKTVPISDSF</sequence>
<dbReference type="EMBL" id="FO203503">
    <property type="protein sequence ID" value="CCK82489.1"/>
    <property type="molecule type" value="Genomic_DNA"/>
</dbReference>
<gene>
    <name evidence="1" type="ordered locus">TOL2_C43330</name>
</gene>
<dbReference type="KEGG" id="dto:TOL2_C43330"/>
<name>K0ND25_DESTT</name>
<accession>K0ND25</accession>
<reference evidence="1 2" key="1">
    <citation type="journal article" date="2013" name="Environ. Microbiol.">
        <title>Complete genome, catabolic sub-proteomes and key-metabolites of Desulfobacula toluolica Tol2, a marine, aromatic compound-degrading, sulfate-reducing bacterium.</title>
        <authorList>
            <person name="Wohlbrand L."/>
            <person name="Jacob J.H."/>
            <person name="Kube M."/>
            <person name="Mussmann M."/>
            <person name="Jarling R."/>
            <person name="Beck A."/>
            <person name="Amann R."/>
            <person name="Wilkes H."/>
            <person name="Reinhardt R."/>
            <person name="Rabus R."/>
        </authorList>
    </citation>
    <scope>NUCLEOTIDE SEQUENCE [LARGE SCALE GENOMIC DNA]</scope>
    <source>
        <strain evidence="2">DSM 7467 / Tol2</strain>
    </source>
</reference>
<dbReference type="Proteomes" id="UP000007347">
    <property type="component" value="Chromosome"/>
</dbReference>
<dbReference type="HOGENOM" id="CLU_3342929_0_0_7"/>